<dbReference type="AlphaFoldDB" id="A0A6B0U0F0"/>
<dbReference type="EMBL" id="GIFC01003849">
    <property type="protein sequence ID" value="MXU85932.1"/>
    <property type="molecule type" value="Transcribed_RNA"/>
</dbReference>
<feature type="region of interest" description="Disordered" evidence="1">
    <location>
        <begin position="23"/>
        <end position="42"/>
    </location>
</feature>
<protein>
    <submittedName>
        <fullName evidence="2">Uncharacterized protein</fullName>
    </submittedName>
</protein>
<sequence length="88" mass="9694">MCTLEIINLVIFQNLLTTSHLASSPASLSRPPSTSGPMSFPLTNQHRALHSFPTRQPIKFEPDGHAFIQASLLGFTRISSQRTFTLKG</sequence>
<organism evidence="2">
    <name type="scientific">Ixodes ricinus</name>
    <name type="common">Common tick</name>
    <name type="synonym">Acarus ricinus</name>
    <dbReference type="NCBI Taxonomy" id="34613"/>
    <lineage>
        <taxon>Eukaryota</taxon>
        <taxon>Metazoa</taxon>
        <taxon>Ecdysozoa</taxon>
        <taxon>Arthropoda</taxon>
        <taxon>Chelicerata</taxon>
        <taxon>Arachnida</taxon>
        <taxon>Acari</taxon>
        <taxon>Parasitiformes</taxon>
        <taxon>Ixodida</taxon>
        <taxon>Ixodoidea</taxon>
        <taxon>Ixodidae</taxon>
        <taxon>Ixodinae</taxon>
        <taxon>Ixodes</taxon>
    </lineage>
</organism>
<evidence type="ECO:0000313" key="2">
    <source>
        <dbReference type="EMBL" id="MXU85932.1"/>
    </source>
</evidence>
<proteinExistence type="predicted"/>
<reference evidence="2" key="1">
    <citation type="submission" date="2019-12" db="EMBL/GenBank/DDBJ databases">
        <title>An insight into the sialome of adult female Ixodes ricinus ticks feeding for 6 days.</title>
        <authorList>
            <person name="Perner J."/>
            <person name="Ribeiro J.M.C."/>
        </authorList>
    </citation>
    <scope>NUCLEOTIDE SEQUENCE</scope>
    <source>
        <strain evidence="2">Semi-engorged</strain>
        <tissue evidence="2">Salivary glands</tissue>
    </source>
</reference>
<feature type="compositionally biased region" description="Low complexity" evidence="1">
    <location>
        <begin position="23"/>
        <end position="35"/>
    </location>
</feature>
<name>A0A6B0U0F0_IXORI</name>
<accession>A0A6B0U0F0</accession>
<evidence type="ECO:0000256" key="1">
    <source>
        <dbReference type="SAM" id="MobiDB-lite"/>
    </source>
</evidence>